<proteinExistence type="predicted"/>
<evidence type="ECO:0000313" key="2">
    <source>
        <dbReference type="EMBL" id="TWF89937.1"/>
    </source>
</evidence>
<keyword evidence="3" id="KW-1185">Reference proteome</keyword>
<organism evidence="2 3">
    <name type="scientific">Streptomyces capillispiralis</name>
    <dbReference type="NCBI Taxonomy" id="68182"/>
    <lineage>
        <taxon>Bacteria</taxon>
        <taxon>Bacillati</taxon>
        <taxon>Actinomycetota</taxon>
        <taxon>Actinomycetes</taxon>
        <taxon>Kitasatosporales</taxon>
        <taxon>Streptomycetaceae</taxon>
        <taxon>Streptomyces</taxon>
    </lineage>
</organism>
<dbReference type="OrthoDB" id="3882626at2"/>
<gene>
    <name evidence="2" type="ORF">FHX78_116986</name>
</gene>
<comment type="caution">
    <text evidence="2">The sequence shown here is derived from an EMBL/GenBank/DDBJ whole genome shotgun (WGS) entry which is preliminary data.</text>
</comment>
<dbReference type="Pfam" id="PF06483">
    <property type="entry name" value="ChiC"/>
    <property type="match status" value="1"/>
</dbReference>
<dbReference type="GO" id="GO:0005975">
    <property type="term" value="P:carbohydrate metabolic process"/>
    <property type="evidence" value="ECO:0007669"/>
    <property type="project" value="InterPro"/>
</dbReference>
<feature type="domain" description="GH18" evidence="1">
    <location>
        <begin position="1"/>
        <end position="64"/>
    </location>
</feature>
<dbReference type="InterPro" id="IPR009470">
    <property type="entry name" value="Chi_C"/>
</dbReference>
<dbReference type="EMBL" id="VIWV01000001">
    <property type="protein sequence ID" value="TWF89937.1"/>
    <property type="molecule type" value="Genomic_DNA"/>
</dbReference>
<dbReference type="GO" id="GO:0005576">
    <property type="term" value="C:extracellular region"/>
    <property type="evidence" value="ECO:0007669"/>
    <property type="project" value="InterPro"/>
</dbReference>
<dbReference type="CDD" id="cd12215">
    <property type="entry name" value="ChiC_BD"/>
    <property type="match status" value="1"/>
</dbReference>
<dbReference type="GO" id="GO:0030246">
    <property type="term" value="F:carbohydrate binding"/>
    <property type="evidence" value="ECO:0007669"/>
    <property type="project" value="InterPro"/>
</dbReference>
<name>A0A561TS67_9ACTN</name>
<dbReference type="AlphaFoldDB" id="A0A561TS67"/>
<evidence type="ECO:0000313" key="3">
    <source>
        <dbReference type="Proteomes" id="UP000316603"/>
    </source>
</evidence>
<evidence type="ECO:0000259" key="1">
    <source>
        <dbReference type="PROSITE" id="PS51910"/>
    </source>
</evidence>
<dbReference type="Proteomes" id="UP000316603">
    <property type="component" value="Unassembled WGS sequence"/>
</dbReference>
<sequence>MFLSTEDEQGIDAVTDLVKSTGAGGVMMWELGGDYACPADVQPDTPCGMGYTLTTRLNERLGNTGAYDNNLRTGSSAAAPTVSANVSVEMVNYPTATANLWPLQPTVRITNNTGRTLGGGKDTKLSFDIPASTSPLVKDANWQTGAQGGQWKLTPGTTFHRVSTTLEYCQTIPAGKSLDLPIIYFLPITGQVNTSLSIGGTAYAPVTDNLKGLGTATPPAGGCGAANWDATKIYSPASQPIEQTTVKYNGKVWKAKWETRGQCPGHRGRRRP</sequence>
<protein>
    <submittedName>
        <fullName evidence="2">Carbohydrate binding protein</fullName>
    </submittedName>
</protein>
<dbReference type="Gene3D" id="2.10.10.20">
    <property type="entry name" value="Carbohydrate-binding module superfamily 5/12"/>
    <property type="match status" value="1"/>
</dbReference>
<dbReference type="SUPFAM" id="SSF51055">
    <property type="entry name" value="Carbohydrate binding domain"/>
    <property type="match status" value="1"/>
</dbReference>
<dbReference type="GO" id="GO:0004553">
    <property type="term" value="F:hydrolase activity, hydrolyzing O-glycosyl compounds"/>
    <property type="evidence" value="ECO:0007669"/>
    <property type="project" value="InterPro"/>
</dbReference>
<dbReference type="InterPro" id="IPR036573">
    <property type="entry name" value="CBM_sf_5/12"/>
</dbReference>
<dbReference type="InterPro" id="IPR001223">
    <property type="entry name" value="Glyco_hydro18_cat"/>
</dbReference>
<dbReference type="RefSeq" id="WP_145871491.1">
    <property type="nucleotide sequence ID" value="NZ_BNCE01000022.1"/>
</dbReference>
<accession>A0A561TS67</accession>
<dbReference type="PROSITE" id="PS51910">
    <property type="entry name" value="GH18_2"/>
    <property type="match status" value="1"/>
</dbReference>
<reference evidence="2 3" key="1">
    <citation type="submission" date="2019-06" db="EMBL/GenBank/DDBJ databases">
        <title>Sequencing the genomes of 1000 actinobacteria strains.</title>
        <authorList>
            <person name="Klenk H.-P."/>
        </authorList>
    </citation>
    <scope>NUCLEOTIDE SEQUENCE [LARGE SCALE GENOMIC DNA]</scope>
    <source>
        <strain evidence="2 3">DSM 41695</strain>
    </source>
</reference>